<dbReference type="EMBL" id="SSTD01016048">
    <property type="protein sequence ID" value="TYK01704.1"/>
    <property type="molecule type" value="Genomic_DNA"/>
</dbReference>
<dbReference type="EMBL" id="SSTE01018396">
    <property type="protein sequence ID" value="KAA0039602.1"/>
    <property type="molecule type" value="Genomic_DNA"/>
</dbReference>
<dbReference type="Proteomes" id="UP000321947">
    <property type="component" value="Unassembled WGS sequence"/>
</dbReference>
<sequence length="123" mass="14031">MVGLSLGVDMGSSQIEIIYRHPNLTASETVRFMSFPISNEQEMNTMFSIALSFPNMVHLYVTVSMVDLAINLNVEPKYVDVDLESDAPLVCHEKEMVATNEYTEFRTETDDEFKEIDFNGCEY</sequence>
<dbReference type="AlphaFoldDB" id="A0A5A7T812"/>
<evidence type="ECO:0000313" key="3">
    <source>
        <dbReference type="Proteomes" id="UP000321393"/>
    </source>
</evidence>
<dbReference type="Proteomes" id="UP000321393">
    <property type="component" value="Unassembled WGS sequence"/>
</dbReference>
<comment type="caution">
    <text evidence="1">The sequence shown here is derived from an EMBL/GenBank/DDBJ whole genome shotgun (WGS) entry which is preliminary data.</text>
</comment>
<evidence type="ECO:0000313" key="1">
    <source>
        <dbReference type="EMBL" id="KAA0039602.1"/>
    </source>
</evidence>
<protein>
    <submittedName>
        <fullName evidence="1">Uncharacterized protein</fullName>
    </submittedName>
</protein>
<name>A0A5A7T812_CUCMM</name>
<accession>A0A5A7T812</accession>
<reference evidence="3 4" key="1">
    <citation type="submission" date="2019-08" db="EMBL/GenBank/DDBJ databases">
        <title>Draft genome sequences of two oriental melons (Cucumis melo L. var makuwa).</title>
        <authorList>
            <person name="Kwon S.-Y."/>
        </authorList>
    </citation>
    <scope>NUCLEOTIDE SEQUENCE [LARGE SCALE GENOMIC DNA]</scope>
    <source>
        <strain evidence="4">cv. Chang Bougi</strain>
        <strain evidence="3">cv. SW 3</strain>
        <tissue evidence="1">Leaf</tissue>
    </source>
</reference>
<evidence type="ECO:0000313" key="4">
    <source>
        <dbReference type="Proteomes" id="UP000321947"/>
    </source>
</evidence>
<evidence type="ECO:0000313" key="2">
    <source>
        <dbReference type="EMBL" id="TYK01704.1"/>
    </source>
</evidence>
<organism evidence="1 3">
    <name type="scientific">Cucumis melo var. makuwa</name>
    <name type="common">Oriental melon</name>
    <dbReference type="NCBI Taxonomy" id="1194695"/>
    <lineage>
        <taxon>Eukaryota</taxon>
        <taxon>Viridiplantae</taxon>
        <taxon>Streptophyta</taxon>
        <taxon>Embryophyta</taxon>
        <taxon>Tracheophyta</taxon>
        <taxon>Spermatophyta</taxon>
        <taxon>Magnoliopsida</taxon>
        <taxon>eudicotyledons</taxon>
        <taxon>Gunneridae</taxon>
        <taxon>Pentapetalae</taxon>
        <taxon>rosids</taxon>
        <taxon>fabids</taxon>
        <taxon>Cucurbitales</taxon>
        <taxon>Cucurbitaceae</taxon>
        <taxon>Benincaseae</taxon>
        <taxon>Cucumis</taxon>
    </lineage>
</organism>
<gene>
    <name evidence="2" type="ORF">E5676_scaffold775G00270</name>
    <name evidence="1" type="ORF">E6C27_scaffold744G00790</name>
</gene>
<proteinExistence type="predicted"/>